<evidence type="ECO:0000313" key="2">
    <source>
        <dbReference type="EMBL" id="NNJ27211.1"/>
    </source>
</evidence>
<protein>
    <submittedName>
        <fullName evidence="2">Octanoyltransferase</fullName>
        <ecNumber evidence="2">2.3.1.181</ecNumber>
    </submittedName>
</protein>
<dbReference type="EMBL" id="WTPX01000130">
    <property type="protein sequence ID" value="NNJ27211.1"/>
    <property type="molecule type" value="Genomic_DNA"/>
</dbReference>
<sequence length="256" mass="27375">MTYPFTPHLPDRGSDGLSVHLLGRLDWASAKTLQERLAFDLSGRTDRHGFLLLCEHPPGVTVGREGSRADLRCDENDLRSRSMTTDWVARGGGAIVHSPGQLCAYPVLPVASRADDEENRLTPALLRDVLLGAASATCDDLRVPHERSPDGAAIVARTGVVAEVGAGVRNGFSRWGLFVSVAPAMEFPRMAVRPGGAAGGGAVSSLSAARHNPVSMPAVRSSLIRRLSEGLGYDVVHTFTGHPLLRRTTERIYVPA</sequence>
<dbReference type="RefSeq" id="WP_171189016.1">
    <property type="nucleotide sequence ID" value="NZ_WTPX01000130.1"/>
</dbReference>
<dbReference type="Gene3D" id="3.30.930.10">
    <property type="entry name" value="Bira Bifunctional Protein, Domain 2"/>
    <property type="match status" value="1"/>
</dbReference>
<evidence type="ECO:0000259" key="1">
    <source>
        <dbReference type="PROSITE" id="PS51733"/>
    </source>
</evidence>
<organism evidence="2 3">
    <name type="scientific">Alienimonas chondri</name>
    <dbReference type="NCBI Taxonomy" id="2681879"/>
    <lineage>
        <taxon>Bacteria</taxon>
        <taxon>Pseudomonadati</taxon>
        <taxon>Planctomycetota</taxon>
        <taxon>Planctomycetia</taxon>
        <taxon>Planctomycetales</taxon>
        <taxon>Planctomycetaceae</taxon>
        <taxon>Alienimonas</taxon>
    </lineage>
</organism>
<dbReference type="SUPFAM" id="SSF55681">
    <property type="entry name" value="Class II aaRS and biotin synthetases"/>
    <property type="match status" value="1"/>
</dbReference>
<dbReference type="InterPro" id="IPR045864">
    <property type="entry name" value="aa-tRNA-synth_II/BPL/LPL"/>
</dbReference>
<keyword evidence="2" id="KW-0012">Acyltransferase</keyword>
<keyword evidence="2" id="KW-0808">Transferase</keyword>
<dbReference type="Proteomes" id="UP000609651">
    <property type="component" value="Unassembled WGS sequence"/>
</dbReference>
<dbReference type="InterPro" id="IPR004143">
    <property type="entry name" value="BPL_LPL_catalytic"/>
</dbReference>
<comment type="caution">
    <text evidence="2">The sequence shown here is derived from an EMBL/GenBank/DDBJ whole genome shotgun (WGS) entry which is preliminary data.</text>
</comment>
<dbReference type="PROSITE" id="PS51733">
    <property type="entry name" value="BPL_LPL_CATALYTIC"/>
    <property type="match status" value="1"/>
</dbReference>
<dbReference type="GO" id="GO:0033819">
    <property type="term" value="F:lipoyl(octanoyl) transferase activity"/>
    <property type="evidence" value="ECO:0007669"/>
    <property type="project" value="UniProtKB-EC"/>
</dbReference>
<reference evidence="2 3" key="1">
    <citation type="journal article" date="2020" name="Syst. Appl. Microbiol.">
        <title>Alienimonas chondri sp. nov., a novel planctomycete isolated from the biofilm of the red alga Chondrus crispus.</title>
        <authorList>
            <person name="Vitorino I."/>
            <person name="Albuquerque L."/>
            <person name="Wiegand S."/>
            <person name="Kallscheuer N."/>
            <person name="da Costa M.S."/>
            <person name="Lobo-da-Cunha A."/>
            <person name="Jogler C."/>
            <person name="Lage O.M."/>
        </authorList>
    </citation>
    <scope>NUCLEOTIDE SEQUENCE [LARGE SCALE GENOMIC DNA]</scope>
    <source>
        <strain evidence="2 3">LzC2</strain>
    </source>
</reference>
<gene>
    <name evidence="2" type="primary">lipB</name>
    <name evidence="2" type="ORF">LzC2_33120</name>
</gene>
<evidence type="ECO:0000313" key="3">
    <source>
        <dbReference type="Proteomes" id="UP000609651"/>
    </source>
</evidence>
<feature type="domain" description="BPL/LPL catalytic" evidence="1">
    <location>
        <begin position="45"/>
        <end position="235"/>
    </location>
</feature>
<dbReference type="Pfam" id="PF21948">
    <property type="entry name" value="LplA-B_cat"/>
    <property type="match status" value="1"/>
</dbReference>
<name>A0ABX1VKF8_9PLAN</name>
<proteinExistence type="predicted"/>
<accession>A0ABX1VKF8</accession>
<keyword evidence="3" id="KW-1185">Reference proteome</keyword>
<dbReference type="PANTHER" id="PTHR10993">
    <property type="entry name" value="OCTANOYLTRANSFERASE"/>
    <property type="match status" value="1"/>
</dbReference>
<dbReference type="PANTHER" id="PTHR10993:SF7">
    <property type="entry name" value="LIPOYLTRANSFERASE 2, MITOCHONDRIAL-RELATED"/>
    <property type="match status" value="1"/>
</dbReference>
<dbReference type="EC" id="2.3.1.181" evidence="2"/>